<dbReference type="AlphaFoldDB" id="A0A5B9QI04"/>
<dbReference type="InterPro" id="IPR018247">
    <property type="entry name" value="EF_Hand_1_Ca_BS"/>
</dbReference>
<evidence type="ECO:0000313" key="2">
    <source>
        <dbReference type="EMBL" id="QEG33851.1"/>
    </source>
</evidence>
<dbReference type="GO" id="GO:0000272">
    <property type="term" value="P:polysaccharide catabolic process"/>
    <property type="evidence" value="ECO:0007669"/>
    <property type="project" value="InterPro"/>
</dbReference>
<dbReference type="PROSITE" id="PS00018">
    <property type="entry name" value="EF_HAND_1"/>
    <property type="match status" value="1"/>
</dbReference>
<dbReference type="NCBIfam" id="TIGR02595">
    <property type="entry name" value="PEP_CTERM"/>
    <property type="match status" value="1"/>
</dbReference>
<evidence type="ECO:0000313" key="3">
    <source>
        <dbReference type="Proteomes" id="UP000323917"/>
    </source>
</evidence>
<protein>
    <recommendedName>
        <fullName evidence="1">Ice-binding protein C-terminal domain-containing protein</fullName>
    </recommendedName>
</protein>
<evidence type="ECO:0000259" key="1">
    <source>
        <dbReference type="Pfam" id="PF07589"/>
    </source>
</evidence>
<feature type="domain" description="Ice-binding protein C-terminal" evidence="1">
    <location>
        <begin position="293"/>
        <end position="316"/>
    </location>
</feature>
<reference evidence="2 3" key="1">
    <citation type="submission" date="2019-08" db="EMBL/GenBank/DDBJ databases">
        <title>Deep-cultivation of Planctomycetes and their phenomic and genomic characterization uncovers novel biology.</title>
        <authorList>
            <person name="Wiegand S."/>
            <person name="Jogler M."/>
            <person name="Boedeker C."/>
            <person name="Pinto D."/>
            <person name="Vollmers J."/>
            <person name="Rivas-Marin E."/>
            <person name="Kohn T."/>
            <person name="Peeters S.H."/>
            <person name="Heuer A."/>
            <person name="Rast P."/>
            <person name="Oberbeckmann S."/>
            <person name="Bunk B."/>
            <person name="Jeske O."/>
            <person name="Meyerdierks A."/>
            <person name="Storesund J.E."/>
            <person name="Kallscheuer N."/>
            <person name="Luecker S."/>
            <person name="Lage O.M."/>
            <person name="Pohl T."/>
            <person name="Merkel B.J."/>
            <person name="Hornburger P."/>
            <person name="Mueller R.-W."/>
            <person name="Bruemmer F."/>
            <person name="Labrenz M."/>
            <person name="Spormann A.M."/>
            <person name="Op den Camp H."/>
            <person name="Overmann J."/>
            <person name="Amann R."/>
            <person name="Jetten M.S.M."/>
            <person name="Mascher T."/>
            <person name="Medema M.H."/>
            <person name="Devos D.P."/>
            <person name="Kaster A.-K."/>
            <person name="Ovreas L."/>
            <person name="Rohde M."/>
            <person name="Galperin M.Y."/>
            <person name="Jogler C."/>
        </authorList>
    </citation>
    <scope>NUCLEOTIDE SEQUENCE [LARGE SCALE GENOMIC DNA]</scope>
    <source>
        <strain evidence="2 3">Pr1d</strain>
    </source>
</reference>
<accession>A0A5B9QI04</accession>
<sequence length="316" mass="31952">MDVNPSKQGIQQQVFLQPIFEMGKTGEMNMKRSLLLSLCATAVVAMSVGQATAANVNLILNLRYTDPNNESAGGTWQLKAKTDDANGISAIVAVLDGISAPTLAANIGAIPIETKTSGTITEFVYGQDPAGTTVAVGVGSGLSNVAKDVLFSGAANAYDNMSLIATGSFGATRPSFATYPGAGTGGVTDAAVWADAGRTVAAAGPETIVLGGGDGVRGDSVATDGLRPGDANRDGTVNLSDFTILGSPANYNQPGGWDQGDFNSDGQVGLSDFTILGSPANYNTSAASPAIGAVPEPSSIALVMFSLASLVGVRRR</sequence>
<keyword evidence="3" id="KW-1185">Reference proteome</keyword>
<organism evidence="2 3">
    <name type="scientific">Bythopirellula goksoeyrii</name>
    <dbReference type="NCBI Taxonomy" id="1400387"/>
    <lineage>
        <taxon>Bacteria</taxon>
        <taxon>Pseudomonadati</taxon>
        <taxon>Planctomycetota</taxon>
        <taxon>Planctomycetia</taxon>
        <taxon>Pirellulales</taxon>
        <taxon>Lacipirellulaceae</taxon>
        <taxon>Bythopirellula</taxon>
    </lineage>
</organism>
<dbReference type="InterPro" id="IPR013424">
    <property type="entry name" value="Ice-binding_C"/>
</dbReference>
<dbReference type="Proteomes" id="UP000323917">
    <property type="component" value="Chromosome"/>
</dbReference>
<dbReference type="OrthoDB" id="272045at2"/>
<dbReference type="EMBL" id="CP042913">
    <property type="protein sequence ID" value="QEG33851.1"/>
    <property type="molecule type" value="Genomic_DNA"/>
</dbReference>
<dbReference type="Gene3D" id="1.10.1330.10">
    <property type="entry name" value="Dockerin domain"/>
    <property type="match status" value="1"/>
</dbReference>
<dbReference type="InterPro" id="IPR036439">
    <property type="entry name" value="Dockerin_dom_sf"/>
</dbReference>
<gene>
    <name evidence="2" type="ORF">Pr1d_11210</name>
</gene>
<dbReference type="Pfam" id="PF07589">
    <property type="entry name" value="PEP-CTERM"/>
    <property type="match status" value="1"/>
</dbReference>
<name>A0A5B9QI04_9BACT</name>
<dbReference type="KEGG" id="bgok:Pr1d_11210"/>
<dbReference type="SUPFAM" id="SSF63446">
    <property type="entry name" value="Type I dockerin domain"/>
    <property type="match status" value="1"/>
</dbReference>
<proteinExistence type="predicted"/>